<dbReference type="AlphaFoldDB" id="A0A8H6NE72"/>
<reference evidence="2" key="1">
    <citation type="journal article" date="2020" name="Phytopathology">
        <title>Genome Sequence Resources of Colletotrichum truncatum, C. plurivorum, C. musicola, and C. sojae: Four Species Pathogenic to Soybean (Glycine max).</title>
        <authorList>
            <person name="Rogerio F."/>
            <person name="Boufleur T.R."/>
            <person name="Ciampi-Guillardi M."/>
            <person name="Sukno S.A."/>
            <person name="Thon M.R."/>
            <person name="Massola Junior N.S."/>
            <person name="Baroncelli R."/>
        </authorList>
    </citation>
    <scope>NUCLEOTIDE SEQUENCE</scope>
    <source>
        <strain evidence="2">LFN00145</strain>
    </source>
</reference>
<dbReference type="EMBL" id="WIGO01000096">
    <property type="protein sequence ID" value="KAF6830282.1"/>
    <property type="molecule type" value="Genomic_DNA"/>
</dbReference>
<dbReference type="InterPro" id="IPR010371">
    <property type="entry name" value="YBR137W-like"/>
</dbReference>
<organism evidence="2 3">
    <name type="scientific">Colletotrichum plurivorum</name>
    <dbReference type="NCBI Taxonomy" id="2175906"/>
    <lineage>
        <taxon>Eukaryota</taxon>
        <taxon>Fungi</taxon>
        <taxon>Dikarya</taxon>
        <taxon>Ascomycota</taxon>
        <taxon>Pezizomycotina</taxon>
        <taxon>Sordariomycetes</taxon>
        <taxon>Hypocreomycetidae</taxon>
        <taxon>Glomerellales</taxon>
        <taxon>Glomerellaceae</taxon>
        <taxon>Colletotrichum</taxon>
        <taxon>Colletotrichum orchidearum species complex</taxon>
    </lineage>
</organism>
<dbReference type="PANTHER" id="PTHR28255:SF1">
    <property type="entry name" value="UPF0303 PROTEIN YBR137W"/>
    <property type="match status" value="1"/>
</dbReference>
<feature type="region of interest" description="Disordered" evidence="1">
    <location>
        <begin position="174"/>
        <end position="193"/>
    </location>
</feature>
<accession>A0A8H6NE72</accession>
<gene>
    <name evidence="2" type="ORF">CPLU01_07457</name>
</gene>
<sequence>MPPGRPRFDLDPYKDEIIEAFNRRETVESMTKALGAKGIHVNSKTFQRRLREWGLYRYQKTPKRNSVAPRPSLASNAVAHTPSMATASATVPAPSAVAPSPHASSIALPALQPIMNEIPDLVRFLFPDGEEDINGKRIQLQDESPSPSPSVSIASSSPETTQRNSLEFNSFTLRAQSNPQPPQPTPSIMSPKVWTRRHPAGYGLEKSLEAVRNADAAPVPIPKPTADVEELKKDGDSFTLSAFTAEDAFELGHLLHARLLPHARAGKPTVVSIALANSQQILFQTAVGSGSLPDNETWVQRKRASVLRWGASTWLLHNKFAGDEARFAALFGMGAEQAGRYAIHGGGVPIRVKGVEGVVAVVVVSGLKQDEDHGVIVDVIKSNWE</sequence>
<feature type="compositionally biased region" description="Low complexity" evidence="1">
    <location>
        <begin position="149"/>
        <end position="158"/>
    </location>
</feature>
<dbReference type="PANTHER" id="PTHR28255">
    <property type="match status" value="1"/>
</dbReference>
<evidence type="ECO:0000313" key="2">
    <source>
        <dbReference type="EMBL" id="KAF6830282.1"/>
    </source>
</evidence>
<comment type="caution">
    <text evidence="2">The sequence shown here is derived from an EMBL/GenBank/DDBJ whole genome shotgun (WGS) entry which is preliminary data.</text>
</comment>
<name>A0A8H6NE72_9PEZI</name>
<dbReference type="Pfam" id="PF03928">
    <property type="entry name" value="HbpS-like"/>
    <property type="match status" value="1"/>
</dbReference>
<dbReference type="GO" id="GO:0072380">
    <property type="term" value="C:TRC complex"/>
    <property type="evidence" value="ECO:0007669"/>
    <property type="project" value="TreeGrafter"/>
</dbReference>
<dbReference type="SUPFAM" id="SSF143744">
    <property type="entry name" value="GlcG-like"/>
    <property type="match status" value="1"/>
</dbReference>
<dbReference type="Gene3D" id="3.30.450.150">
    <property type="entry name" value="Haem-degrading domain"/>
    <property type="match status" value="1"/>
</dbReference>
<protein>
    <submittedName>
        <fullName evidence="2">Duf967 domain protein</fullName>
    </submittedName>
</protein>
<keyword evidence="3" id="KW-1185">Reference proteome</keyword>
<dbReference type="InterPro" id="IPR005624">
    <property type="entry name" value="PduO/GlcC-like"/>
</dbReference>
<dbReference type="Proteomes" id="UP000654918">
    <property type="component" value="Unassembled WGS sequence"/>
</dbReference>
<evidence type="ECO:0000313" key="3">
    <source>
        <dbReference type="Proteomes" id="UP000654918"/>
    </source>
</evidence>
<feature type="region of interest" description="Disordered" evidence="1">
    <location>
        <begin position="138"/>
        <end position="163"/>
    </location>
</feature>
<dbReference type="InterPro" id="IPR038084">
    <property type="entry name" value="PduO/GlcC-like_sf"/>
</dbReference>
<dbReference type="GO" id="GO:0006620">
    <property type="term" value="P:post-translational protein targeting to endoplasmic reticulum membrane"/>
    <property type="evidence" value="ECO:0007669"/>
    <property type="project" value="TreeGrafter"/>
</dbReference>
<proteinExistence type="predicted"/>
<evidence type="ECO:0000256" key="1">
    <source>
        <dbReference type="SAM" id="MobiDB-lite"/>
    </source>
</evidence>